<dbReference type="GO" id="GO:0005524">
    <property type="term" value="F:ATP binding"/>
    <property type="evidence" value="ECO:0007669"/>
    <property type="project" value="UniProtKB-KW"/>
</dbReference>
<dbReference type="GO" id="GO:0015413">
    <property type="term" value="F:ABC-type nickel transporter activity"/>
    <property type="evidence" value="ECO:0007669"/>
    <property type="project" value="UniProtKB-EC"/>
</dbReference>
<dbReference type="PROSITE" id="PS50893">
    <property type="entry name" value="ABC_TRANSPORTER_2"/>
    <property type="match status" value="1"/>
</dbReference>
<evidence type="ECO:0000256" key="6">
    <source>
        <dbReference type="ARBA" id="ARBA00022967"/>
    </source>
</evidence>
<keyword evidence="2" id="KW-0813">Transport</keyword>
<dbReference type="InterPro" id="IPR003439">
    <property type="entry name" value="ABC_transporter-like_ATP-bd"/>
</dbReference>
<evidence type="ECO:0000256" key="7">
    <source>
        <dbReference type="ARBA" id="ARBA00023065"/>
    </source>
</evidence>
<dbReference type="EC" id="7.2.2.11" evidence="10"/>
<dbReference type="Gene3D" id="3.40.50.300">
    <property type="entry name" value="P-loop containing nucleotide triphosphate hydrolases"/>
    <property type="match status" value="1"/>
</dbReference>
<name>A0A3R9QRJ6_9CREN</name>
<keyword evidence="6" id="KW-1278">Translocase</keyword>
<dbReference type="InterPro" id="IPR027417">
    <property type="entry name" value="P-loop_NTPase"/>
</dbReference>
<dbReference type="PANTHER" id="PTHR43297:SF13">
    <property type="entry name" value="NICKEL ABC TRANSPORTER, ATP-BINDING PROTEIN"/>
    <property type="match status" value="1"/>
</dbReference>
<dbReference type="Proteomes" id="UP000278149">
    <property type="component" value="Unassembled WGS sequence"/>
</dbReference>
<sequence length="319" mass="35477">MLLDVRDLKVRFHTLRGIVRAVDGVSFSVNYGEVLGLVGETGSGKTVTGLTIMRLLDENAEIAGGEVIFEGKDLLKLPMSEILKIRGRDISMIFQEPKAALNPVIQVGDQVAEAFLAHESMSKEEARERVLDMFRKVGLPDPERIYRSYPHELSGGMAQRIVISMALALRPKLMIADEPTSALDVTIQAQIMDLFRELIREFNTSVIYITHDLALAAEISDRIAVMYAGRIVEVARTEELFENPLHPYTMGLLRSIPGSKSSGSRLFSMEGEIPSLLNPPPGCLFHPRCPKRMDICDKEVPNLLNVGNDHLVSCFIYGR</sequence>
<dbReference type="CDD" id="cd03257">
    <property type="entry name" value="ABC_NikE_OppD_transporters"/>
    <property type="match status" value="1"/>
</dbReference>
<keyword evidence="3" id="KW-1003">Cell membrane</keyword>
<accession>A0A3R9QRJ6</accession>
<organism evidence="14 15">
    <name type="scientific">Candidatus Korarchaeum cryptofilum</name>
    <dbReference type="NCBI Taxonomy" id="498846"/>
    <lineage>
        <taxon>Archaea</taxon>
        <taxon>Thermoproteota</taxon>
        <taxon>Candidatus Korarchaeia</taxon>
        <taxon>Candidatus Korarchaeales</taxon>
        <taxon>Candidatus Korarchaeaceae</taxon>
        <taxon>Candidatus Korarchaeum</taxon>
    </lineage>
</organism>
<evidence type="ECO:0000256" key="11">
    <source>
        <dbReference type="ARBA" id="ARBA00044143"/>
    </source>
</evidence>
<evidence type="ECO:0000256" key="4">
    <source>
        <dbReference type="ARBA" id="ARBA00022741"/>
    </source>
</evidence>
<evidence type="ECO:0000256" key="5">
    <source>
        <dbReference type="ARBA" id="ARBA00022840"/>
    </source>
</evidence>
<evidence type="ECO:0000256" key="2">
    <source>
        <dbReference type="ARBA" id="ARBA00022448"/>
    </source>
</evidence>
<dbReference type="RefSeq" id="WP_125740927.1">
    <property type="nucleotide sequence ID" value="NZ_RCOR01000015.1"/>
</dbReference>
<dbReference type="NCBIfam" id="TIGR01727">
    <property type="entry name" value="oligo_HPY"/>
    <property type="match status" value="1"/>
</dbReference>
<dbReference type="SMART" id="SM00382">
    <property type="entry name" value="AAA"/>
    <property type="match status" value="1"/>
</dbReference>
<dbReference type="Pfam" id="PF00005">
    <property type="entry name" value="ABC_tran"/>
    <property type="match status" value="1"/>
</dbReference>
<evidence type="ECO:0000256" key="10">
    <source>
        <dbReference type="ARBA" id="ARBA00039098"/>
    </source>
</evidence>
<feature type="domain" description="ABC transporter" evidence="13">
    <location>
        <begin position="5"/>
        <end position="253"/>
    </location>
</feature>
<evidence type="ECO:0000313" key="14">
    <source>
        <dbReference type="EMBL" id="RSN69920.1"/>
    </source>
</evidence>
<dbReference type="InterPro" id="IPR003593">
    <property type="entry name" value="AAA+_ATPase"/>
</dbReference>
<comment type="caution">
    <text evidence="14">The sequence shown here is derived from an EMBL/GenBank/DDBJ whole genome shotgun (WGS) entry which is preliminary data.</text>
</comment>
<evidence type="ECO:0000256" key="3">
    <source>
        <dbReference type="ARBA" id="ARBA00022475"/>
    </source>
</evidence>
<dbReference type="GO" id="GO:0015833">
    <property type="term" value="P:peptide transport"/>
    <property type="evidence" value="ECO:0007669"/>
    <property type="project" value="InterPro"/>
</dbReference>
<comment type="catalytic activity">
    <reaction evidence="12">
        <text>Ni(2+)(out) + ATP + H2O = Ni(2+)(in) + ADP + phosphate + H(+)</text>
        <dbReference type="Rhea" id="RHEA:15557"/>
        <dbReference type="ChEBI" id="CHEBI:15377"/>
        <dbReference type="ChEBI" id="CHEBI:15378"/>
        <dbReference type="ChEBI" id="CHEBI:30616"/>
        <dbReference type="ChEBI" id="CHEBI:43474"/>
        <dbReference type="ChEBI" id="CHEBI:49786"/>
        <dbReference type="ChEBI" id="CHEBI:456216"/>
        <dbReference type="EC" id="7.2.2.11"/>
    </reaction>
    <physiologicalReaction direction="left-to-right" evidence="12">
        <dbReference type="Rhea" id="RHEA:15558"/>
    </physiologicalReaction>
</comment>
<dbReference type="InterPro" id="IPR017871">
    <property type="entry name" value="ABC_transporter-like_CS"/>
</dbReference>
<dbReference type="Pfam" id="PF08352">
    <property type="entry name" value="oligo_HPY"/>
    <property type="match status" value="1"/>
</dbReference>
<dbReference type="SUPFAM" id="SSF52540">
    <property type="entry name" value="P-loop containing nucleoside triphosphate hydrolases"/>
    <property type="match status" value="1"/>
</dbReference>
<evidence type="ECO:0000256" key="9">
    <source>
        <dbReference type="ARBA" id="ARBA00038669"/>
    </source>
</evidence>
<dbReference type="FunFam" id="3.40.50.300:FF:000016">
    <property type="entry name" value="Oligopeptide ABC transporter ATP-binding component"/>
    <property type="match status" value="1"/>
</dbReference>
<dbReference type="InterPro" id="IPR013563">
    <property type="entry name" value="Oligopep_ABC_C"/>
</dbReference>
<keyword evidence="8" id="KW-0472">Membrane</keyword>
<dbReference type="PROSITE" id="PS00211">
    <property type="entry name" value="ABC_TRANSPORTER_1"/>
    <property type="match status" value="1"/>
</dbReference>
<keyword evidence="4" id="KW-0547">Nucleotide-binding</keyword>
<gene>
    <name evidence="14" type="ORF">D9Q81_02155</name>
</gene>
<evidence type="ECO:0000259" key="13">
    <source>
        <dbReference type="PROSITE" id="PS50893"/>
    </source>
</evidence>
<keyword evidence="5 14" id="KW-0067">ATP-binding</keyword>
<comment type="subunit">
    <text evidence="9">The complex is composed of two ATP-binding proteins (NikD and NikE), two transmembrane proteins (NikB and NikC) and a solute-binding protein (NikA).</text>
</comment>
<comment type="subcellular location">
    <subcellularLocation>
        <location evidence="1">Cell membrane</location>
        <topology evidence="1">Peripheral membrane protein</topology>
    </subcellularLocation>
</comment>
<protein>
    <recommendedName>
        <fullName evidence="11">Nickel import system ATP-binding protein NikD</fullName>
        <ecNumber evidence="10">7.2.2.11</ecNumber>
    </recommendedName>
</protein>
<dbReference type="AlphaFoldDB" id="A0A3R9QRJ6"/>
<dbReference type="PANTHER" id="PTHR43297">
    <property type="entry name" value="OLIGOPEPTIDE TRANSPORT ATP-BINDING PROTEIN APPD"/>
    <property type="match status" value="1"/>
</dbReference>
<reference evidence="14 15" key="1">
    <citation type="submission" date="2018-10" db="EMBL/GenBank/DDBJ databases">
        <title>Co-occurring genomic capacity for anaerobic methane metabolism and dissimilatory sulfite reduction discovered in the Korarchaeota.</title>
        <authorList>
            <person name="Mckay L.J."/>
            <person name="Dlakic M."/>
            <person name="Fields M.W."/>
            <person name="Delmont T.O."/>
            <person name="Eren A.M."/>
            <person name="Jay Z.J."/>
            <person name="Klingelsmith K.B."/>
            <person name="Rusch D.B."/>
            <person name="Inskeep W.P."/>
        </authorList>
    </citation>
    <scope>NUCLEOTIDE SEQUENCE [LARGE SCALE GENOMIC DNA]</scope>
    <source>
        <strain evidence="14 15">WS</strain>
    </source>
</reference>
<evidence type="ECO:0000256" key="12">
    <source>
        <dbReference type="ARBA" id="ARBA00048610"/>
    </source>
</evidence>
<evidence type="ECO:0000256" key="8">
    <source>
        <dbReference type="ARBA" id="ARBA00023136"/>
    </source>
</evidence>
<dbReference type="GO" id="GO:0005886">
    <property type="term" value="C:plasma membrane"/>
    <property type="evidence" value="ECO:0007669"/>
    <property type="project" value="UniProtKB-SubCell"/>
</dbReference>
<dbReference type="GO" id="GO:0016887">
    <property type="term" value="F:ATP hydrolysis activity"/>
    <property type="evidence" value="ECO:0007669"/>
    <property type="project" value="InterPro"/>
</dbReference>
<evidence type="ECO:0000256" key="1">
    <source>
        <dbReference type="ARBA" id="ARBA00004202"/>
    </source>
</evidence>
<dbReference type="InterPro" id="IPR050388">
    <property type="entry name" value="ABC_Ni/Peptide_Import"/>
</dbReference>
<dbReference type="EMBL" id="RCOR01000015">
    <property type="protein sequence ID" value="RSN69920.1"/>
    <property type="molecule type" value="Genomic_DNA"/>
</dbReference>
<proteinExistence type="predicted"/>
<keyword evidence="7" id="KW-0406">Ion transport</keyword>
<evidence type="ECO:0000313" key="15">
    <source>
        <dbReference type="Proteomes" id="UP000278149"/>
    </source>
</evidence>